<name>Q94GD7_ORYSJ</name>
<dbReference type="AlphaFoldDB" id="Q94GD7"/>
<gene>
    <name evidence="2" type="primary">OJ1111_B11.23</name>
    <name evidence="3" type="ORF">OsJ_13182</name>
</gene>
<feature type="compositionally biased region" description="Acidic residues" evidence="1">
    <location>
        <begin position="90"/>
        <end position="106"/>
    </location>
</feature>
<dbReference type="Proteomes" id="UP000007752">
    <property type="component" value="Chromosome 3"/>
</dbReference>
<evidence type="ECO:0000313" key="4">
    <source>
        <dbReference type="Proteomes" id="UP000000763"/>
    </source>
</evidence>
<reference evidence="2" key="4">
    <citation type="submission" date="2006-01" db="EMBL/GenBank/DDBJ databases">
        <title>Oryza sativa chromosome 3 BAC OJ1111_B11 genomic sequence.</title>
        <authorList>
            <person name="Buell C.R."/>
            <person name="Yuan Q."/>
            <person name="Ouyang S."/>
            <person name="Moffat K.S."/>
            <person name="Hill J.N."/>
            <person name="Gansberger K."/>
            <person name="Brenner M."/>
            <person name="Burgess S."/>
            <person name="Hance M."/>
            <person name="Shvartsbeyn M."/>
            <person name="Tsitrin T."/>
            <person name="Riggs F."/>
            <person name="Hsiao J."/>
            <person name="Zismann V."/>
            <person name="Blunt S."/>
            <person name="Pai G."/>
            <person name="VanAken S.E."/>
            <person name="Utterback T.R."/>
            <person name="Feldblyum T.V."/>
            <person name="Kalb E."/>
            <person name="Quackenbush J."/>
            <person name="Salzberg S.L."/>
            <person name="White O."/>
            <person name="Fraser C.M."/>
        </authorList>
    </citation>
    <scope>NUCLEOTIDE SEQUENCE</scope>
</reference>
<reference evidence="2" key="1">
    <citation type="submission" date="2001-07" db="EMBL/GenBank/DDBJ databases">
        <authorList>
            <person name="Buell R."/>
        </authorList>
    </citation>
    <scope>NUCLEOTIDE SEQUENCE</scope>
</reference>
<evidence type="ECO:0000256" key="1">
    <source>
        <dbReference type="SAM" id="MobiDB-lite"/>
    </source>
</evidence>
<proteinExistence type="predicted"/>
<reference evidence="4" key="2">
    <citation type="journal article" date="2005" name="Nature">
        <title>The map-based sequence of the rice genome.</title>
        <authorList>
            <consortium name="International rice genome sequencing project (IRGSP)"/>
            <person name="Matsumoto T."/>
            <person name="Wu J."/>
            <person name="Kanamori H."/>
            <person name="Katayose Y."/>
            <person name="Fujisawa M."/>
            <person name="Namiki N."/>
            <person name="Mizuno H."/>
            <person name="Yamamoto K."/>
            <person name="Antonio B.A."/>
            <person name="Baba T."/>
            <person name="Sakata K."/>
            <person name="Nagamura Y."/>
            <person name="Aoki H."/>
            <person name="Arikawa K."/>
            <person name="Arita K."/>
            <person name="Bito T."/>
            <person name="Chiden Y."/>
            <person name="Fujitsuka N."/>
            <person name="Fukunaka R."/>
            <person name="Hamada M."/>
            <person name="Harada C."/>
            <person name="Hayashi A."/>
            <person name="Hijishita S."/>
            <person name="Honda M."/>
            <person name="Hosokawa S."/>
            <person name="Ichikawa Y."/>
            <person name="Idonuma A."/>
            <person name="Iijima M."/>
            <person name="Ikeda M."/>
            <person name="Ikeno M."/>
            <person name="Ito K."/>
            <person name="Ito S."/>
            <person name="Ito T."/>
            <person name="Ito Y."/>
            <person name="Ito Y."/>
            <person name="Iwabuchi A."/>
            <person name="Kamiya K."/>
            <person name="Karasawa W."/>
            <person name="Kurita K."/>
            <person name="Katagiri S."/>
            <person name="Kikuta A."/>
            <person name="Kobayashi H."/>
            <person name="Kobayashi N."/>
            <person name="Machita K."/>
            <person name="Maehara T."/>
            <person name="Masukawa M."/>
            <person name="Mizubayashi T."/>
            <person name="Mukai Y."/>
            <person name="Nagasaki H."/>
            <person name="Nagata Y."/>
            <person name="Naito S."/>
            <person name="Nakashima M."/>
            <person name="Nakama Y."/>
            <person name="Nakamichi Y."/>
            <person name="Nakamura M."/>
            <person name="Meguro A."/>
            <person name="Negishi M."/>
            <person name="Ohta I."/>
            <person name="Ohta T."/>
            <person name="Okamoto M."/>
            <person name="Ono N."/>
            <person name="Saji S."/>
            <person name="Sakaguchi M."/>
            <person name="Sakai K."/>
            <person name="Shibata M."/>
            <person name="Shimokawa T."/>
            <person name="Song J."/>
            <person name="Takazaki Y."/>
            <person name="Terasawa K."/>
            <person name="Tsugane M."/>
            <person name="Tsuji K."/>
            <person name="Ueda S."/>
            <person name="Waki K."/>
            <person name="Yamagata H."/>
            <person name="Yamamoto M."/>
            <person name="Yamamoto S."/>
            <person name="Yamane H."/>
            <person name="Yoshiki S."/>
            <person name="Yoshihara R."/>
            <person name="Yukawa K."/>
            <person name="Zhong H."/>
            <person name="Yano M."/>
            <person name="Yuan Q."/>
            <person name="Ouyang S."/>
            <person name="Liu J."/>
            <person name="Jones K.M."/>
            <person name="Gansberger K."/>
            <person name="Moffat K."/>
            <person name="Hill J."/>
            <person name="Bera J."/>
            <person name="Fadrosh D."/>
            <person name="Jin S."/>
            <person name="Johri S."/>
            <person name="Kim M."/>
            <person name="Overton L."/>
            <person name="Reardon M."/>
            <person name="Tsitrin T."/>
            <person name="Vuong H."/>
            <person name="Weaver B."/>
            <person name="Ciecko A."/>
            <person name="Tallon L."/>
            <person name="Jackson J."/>
            <person name="Pai G."/>
            <person name="Aken S.V."/>
            <person name="Utterback T."/>
            <person name="Reidmuller S."/>
            <person name="Feldblyum T."/>
            <person name="Hsiao J."/>
            <person name="Zismann V."/>
            <person name="Iobst S."/>
            <person name="de Vazeille A.R."/>
            <person name="Buell C.R."/>
            <person name="Ying K."/>
            <person name="Li Y."/>
            <person name="Lu T."/>
            <person name="Huang Y."/>
            <person name="Zhao Q."/>
            <person name="Feng Q."/>
            <person name="Zhang L."/>
            <person name="Zhu J."/>
            <person name="Weng Q."/>
            <person name="Mu J."/>
            <person name="Lu Y."/>
            <person name="Fan D."/>
            <person name="Liu Y."/>
            <person name="Guan J."/>
            <person name="Zhang Y."/>
            <person name="Yu S."/>
            <person name="Liu X."/>
            <person name="Zhang Y."/>
            <person name="Hong G."/>
            <person name="Han B."/>
            <person name="Choisne N."/>
            <person name="Demange N."/>
            <person name="Orjeda G."/>
            <person name="Samain S."/>
            <person name="Cattolico L."/>
            <person name="Pelletier E."/>
            <person name="Couloux A."/>
            <person name="Segurens B."/>
            <person name="Wincker P."/>
            <person name="D'Hont A."/>
            <person name="Scarpelli C."/>
            <person name="Weissenbach J."/>
            <person name="Salanoubat M."/>
            <person name="Quetier F."/>
            <person name="Yu Y."/>
            <person name="Kim H.R."/>
            <person name="Rambo T."/>
            <person name="Currie J."/>
            <person name="Collura K."/>
            <person name="Luo M."/>
            <person name="Yang T."/>
            <person name="Ammiraju J.S.S."/>
            <person name="Engler F."/>
            <person name="Soderlund C."/>
            <person name="Wing R.A."/>
            <person name="Palmer L.E."/>
            <person name="de la Bastide M."/>
            <person name="Spiegel L."/>
            <person name="Nascimento L."/>
            <person name="Zutavern T."/>
            <person name="O'Shaughnessy A."/>
            <person name="Dike S."/>
            <person name="Dedhia N."/>
            <person name="Preston R."/>
            <person name="Balija V."/>
            <person name="McCombie W.R."/>
            <person name="Chow T."/>
            <person name="Chen H."/>
            <person name="Chung M."/>
            <person name="Chen C."/>
            <person name="Shaw J."/>
            <person name="Wu H."/>
            <person name="Hsiao K."/>
            <person name="Chao Y."/>
            <person name="Chu M."/>
            <person name="Cheng C."/>
            <person name="Hour A."/>
            <person name="Lee P."/>
            <person name="Lin S."/>
            <person name="Lin Y."/>
            <person name="Liou J."/>
            <person name="Liu S."/>
            <person name="Hsing Y."/>
            <person name="Raghuvanshi S."/>
            <person name="Mohanty A."/>
            <person name="Bharti A.K."/>
            <person name="Gaur A."/>
            <person name="Gupta V."/>
            <person name="Kumar D."/>
            <person name="Ravi V."/>
            <person name="Vij S."/>
            <person name="Kapur A."/>
            <person name="Khurana P."/>
            <person name="Khurana P."/>
            <person name="Khurana J.P."/>
            <person name="Tyagi A.K."/>
            <person name="Gaikwad K."/>
            <person name="Singh A."/>
            <person name="Dalal V."/>
            <person name="Srivastava S."/>
            <person name="Dixit A."/>
            <person name="Pal A.K."/>
            <person name="Ghazi I.A."/>
            <person name="Yadav M."/>
            <person name="Pandit A."/>
            <person name="Bhargava A."/>
            <person name="Sureshbabu K."/>
            <person name="Batra K."/>
            <person name="Sharma T.R."/>
            <person name="Mohapatra T."/>
            <person name="Singh N.K."/>
            <person name="Messing J."/>
            <person name="Nelson A.B."/>
            <person name="Fuks G."/>
            <person name="Kavchok S."/>
            <person name="Keizer G."/>
            <person name="Linton E."/>
            <person name="Llaca V."/>
            <person name="Song R."/>
            <person name="Tanyolac B."/>
            <person name="Young S."/>
            <person name="Ho-Il K."/>
            <person name="Hahn J.H."/>
            <person name="Sangsakoo G."/>
            <person name="Vanavichit A."/>
            <person name="de Mattos Luiz.A.T."/>
            <person name="Zimmer P.D."/>
            <person name="Malone G."/>
            <person name="Dellagostin O."/>
            <person name="de Oliveira A.C."/>
            <person name="Bevan M."/>
            <person name="Bancroft I."/>
            <person name="Minx P."/>
            <person name="Cordum H."/>
            <person name="Wilson R."/>
            <person name="Cheng Z."/>
            <person name="Jin W."/>
            <person name="Jiang J."/>
            <person name="Leong S.A."/>
            <person name="Iwama H."/>
            <person name="Gojobori T."/>
            <person name="Itoh T."/>
            <person name="Niimura Y."/>
            <person name="Fujii Y."/>
            <person name="Habara T."/>
            <person name="Sakai H."/>
            <person name="Sato Y."/>
            <person name="Wilson G."/>
            <person name="Kumar K."/>
            <person name="McCouch S."/>
            <person name="Juretic N."/>
            <person name="Hoen D."/>
            <person name="Wright S."/>
            <person name="Bruskiewich R."/>
            <person name="Bureau T."/>
            <person name="Miyao A."/>
            <person name="Hirochika H."/>
            <person name="Nishikawa T."/>
            <person name="Kadowaki K."/>
            <person name="Sugiura M."/>
            <person name="Burr B."/>
            <person name="Sasaki T."/>
        </authorList>
    </citation>
    <scope>NUCLEOTIDE SEQUENCE [LARGE SCALE GENOMIC DNA]</scope>
    <source>
        <strain evidence="4">cv. Nipponbare</strain>
    </source>
</reference>
<evidence type="ECO:0000313" key="2">
    <source>
        <dbReference type="EMBL" id="AAK82447.1"/>
    </source>
</evidence>
<feature type="region of interest" description="Disordered" evidence="1">
    <location>
        <begin position="86"/>
        <end position="106"/>
    </location>
</feature>
<reference evidence="3" key="3">
    <citation type="journal article" date="2005" name="PLoS Biol.">
        <title>The genomes of Oryza sativa: a history of duplications.</title>
        <authorList>
            <person name="Yu J."/>
            <person name="Wang J."/>
            <person name="Lin W."/>
            <person name="Li S."/>
            <person name="Li H."/>
            <person name="Zhou J."/>
            <person name="Ni P."/>
            <person name="Dong W."/>
            <person name="Hu S."/>
            <person name="Zeng C."/>
            <person name="Zhang J."/>
            <person name="Zhang Y."/>
            <person name="Li R."/>
            <person name="Xu Z."/>
            <person name="Li S."/>
            <person name="Li X."/>
            <person name="Zheng H."/>
            <person name="Cong L."/>
            <person name="Lin L."/>
            <person name="Yin J."/>
            <person name="Geng J."/>
            <person name="Li G."/>
            <person name="Shi J."/>
            <person name="Liu J."/>
            <person name="Lv H."/>
            <person name="Li J."/>
            <person name="Wang J."/>
            <person name="Deng Y."/>
            <person name="Ran L."/>
            <person name="Shi X."/>
            <person name="Wang X."/>
            <person name="Wu Q."/>
            <person name="Li C."/>
            <person name="Ren X."/>
            <person name="Wang J."/>
            <person name="Wang X."/>
            <person name="Li D."/>
            <person name="Liu D."/>
            <person name="Zhang X."/>
            <person name="Ji Z."/>
            <person name="Zhao W."/>
            <person name="Sun Y."/>
            <person name="Zhang Z."/>
            <person name="Bao J."/>
            <person name="Han Y."/>
            <person name="Dong L."/>
            <person name="Ji J."/>
            <person name="Chen P."/>
            <person name="Wu S."/>
            <person name="Liu J."/>
            <person name="Xiao Y."/>
            <person name="Bu D."/>
            <person name="Tan J."/>
            <person name="Yang L."/>
            <person name="Ye C."/>
            <person name="Zhang J."/>
            <person name="Xu J."/>
            <person name="Zhou Y."/>
            <person name="Yu Y."/>
            <person name="Zhang B."/>
            <person name="Zhuang S."/>
            <person name="Wei H."/>
            <person name="Liu B."/>
            <person name="Lei M."/>
            <person name="Yu H."/>
            <person name="Li Y."/>
            <person name="Xu H."/>
            <person name="Wei S."/>
            <person name="He X."/>
            <person name="Fang L."/>
            <person name="Zhang Z."/>
            <person name="Zhang Y."/>
            <person name="Huang X."/>
            <person name="Su Z."/>
            <person name="Tong W."/>
            <person name="Li J."/>
            <person name="Tong Z."/>
            <person name="Li S."/>
            <person name="Ye J."/>
            <person name="Wang L."/>
            <person name="Fang L."/>
            <person name="Lei T."/>
            <person name="Chen C."/>
            <person name="Chen H."/>
            <person name="Xu Z."/>
            <person name="Li H."/>
            <person name="Huang H."/>
            <person name="Zhang F."/>
            <person name="Xu H."/>
            <person name="Li N."/>
            <person name="Zhao C."/>
            <person name="Li S."/>
            <person name="Dong L."/>
            <person name="Huang Y."/>
            <person name="Li L."/>
            <person name="Xi Y."/>
            <person name="Qi Q."/>
            <person name="Li W."/>
            <person name="Zhang B."/>
            <person name="Hu W."/>
            <person name="Zhang Y."/>
            <person name="Tian X."/>
            <person name="Jiao Y."/>
            <person name="Liang X."/>
            <person name="Jin J."/>
            <person name="Gao L."/>
            <person name="Zheng W."/>
            <person name="Hao B."/>
            <person name="Liu S."/>
            <person name="Wang W."/>
            <person name="Yuan L."/>
            <person name="Cao M."/>
            <person name="McDermott J."/>
            <person name="Samudrala R."/>
            <person name="Wang J."/>
            <person name="Wong G.K."/>
            <person name="Yang H."/>
        </authorList>
    </citation>
    <scope>NUCLEOTIDE SEQUENCE [LARGE SCALE GENOMIC DNA]</scope>
</reference>
<accession>Q94GD7</accession>
<evidence type="ECO:0000313" key="3">
    <source>
        <dbReference type="EMBL" id="EEE60213.1"/>
    </source>
</evidence>
<organism evidence="3">
    <name type="scientific">Oryza sativa subsp. japonica</name>
    <name type="common">Rice</name>
    <dbReference type="NCBI Taxonomy" id="39947"/>
    <lineage>
        <taxon>Eukaryota</taxon>
        <taxon>Viridiplantae</taxon>
        <taxon>Streptophyta</taxon>
        <taxon>Embryophyta</taxon>
        <taxon>Tracheophyta</taxon>
        <taxon>Spermatophyta</taxon>
        <taxon>Magnoliopsida</taxon>
        <taxon>Liliopsida</taxon>
        <taxon>Poales</taxon>
        <taxon>Poaceae</taxon>
        <taxon>BOP clade</taxon>
        <taxon>Oryzoideae</taxon>
        <taxon>Oryzeae</taxon>
        <taxon>Oryzinae</taxon>
        <taxon>Oryza</taxon>
        <taxon>Oryza sativa</taxon>
    </lineage>
</organism>
<protein>
    <submittedName>
        <fullName evidence="3">Uncharacterized protein</fullName>
    </submittedName>
</protein>
<sequence length="106" mass="11636">MTARLLERVHARPLGCTDSDKLEMSLQLTSVREQCARLLEAVEAGEIAGHAAAARLFGSYHSKLRSLIASMMRTLEYAMDEAKDFMSVTDEQDEAEEGDDGDDGKA</sequence>
<accession>A0A8I3B3Y6</accession>
<accession>B9F725</accession>
<reference evidence="3" key="6">
    <citation type="submission" date="2008-12" db="EMBL/GenBank/DDBJ databases">
        <title>Improved gene annotation of the rice (Oryza sativa) genomes.</title>
        <authorList>
            <person name="Wang J."/>
            <person name="Li R."/>
            <person name="Fan W."/>
            <person name="Huang Q."/>
            <person name="Zhang J."/>
            <person name="Zhou Y."/>
            <person name="Hu Y."/>
            <person name="Zi S."/>
            <person name="Li J."/>
            <person name="Ni P."/>
            <person name="Zheng H."/>
            <person name="Zhang Y."/>
            <person name="Zhao M."/>
            <person name="Hao Q."/>
            <person name="McDermott J."/>
            <person name="Samudrala R."/>
            <person name="Kristiansen K."/>
            <person name="Wong G.K.-S."/>
        </authorList>
    </citation>
    <scope>NUCLEOTIDE SEQUENCE</scope>
</reference>
<reference evidence="4" key="5">
    <citation type="journal article" date="2008" name="Nucleic Acids Res.">
        <title>The rice annotation project database (RAP-DB): 2008 update.</title>
        <authorList>
            <consortium name="The rice annotation project (RAP)"/>
        </authorList>
    </citation>
    <scope>GENOME REANNOTATION</scope>
    <source>
        <strain evidence="4">cv. Nipponbare</strain>
    </source>
</reference>
<dbReference type="EMBL" id="AC091247">
    <property type="protein sequence ID" value="AAK82447.1"/>
    <property type="molecule type" value="Genomic_DNA"/>
</dbReference>
<dbReference type="Proteomes" id="UP000000763">
    <property type="component" value="Chromosome 3"/>
</dbReference>
<dbReference type="EMBL" id="CM000140">
    <property type="protein sequence ID" value="EEE60213.1"/>
    <property type="molecule type" value="Genomic_DNA"/>
</dbReference>